<feature type="domain" description="Glycosyl transferase family 1" evidence="2">
    <location>
        <begin position="248"/>
        <end position="403"/>
    </location>
</feature>
<dbReference type="PANTHER" id="PTHR46401:SF2">
    <property type="entry name" value="GLYCOSYLTRANSFERASE WBBK-RELATED"/>
    <property type="match status" value="1"/>
</dbReference>
<dbReference type="Gene3D" id="3.40.50.2000">
    <property type="entry name" value="Glycogen Phosphorylase B"/>
    <property type="match status" value="1"/>
</dbReference>
<name>A0A0Q0VSZ3_9ARCH</name>
<keyword evidence="4" id="KW-1185">Reference proteome</keyword>
<dbReference type="Proteomes" id="UP000050301">
    <property type="component" value="Unassembled WGS sequence"/>
</dbReference>
<evidence type="ECO:0000259" key="2">
    <source>
        <dbReference type="Pfam" id="PF00534"/>
    </source>
</evidence>
<dbReference type="CDD" id="cd03801">
    <property type="entry name" value="GT4_PimA-like"/>
    <property type="match status" value="1"/>
</dbReference>
<evidence type="ECO:0000313" key="3">
    <source>
        <dbReference type="EMBL" id="KQB34611.1"/>
    </source>
</evidence>
<gene>
    <name evidence="3" type="ORF">AOG55_00720</name>
</gene>
<sequence length="432" mass="50739">MINISLNGRFLFKYKYPTSMKLGVTGTDILSKKISGGSRHQKEVLVRFAKRYDVTYFPDPVIYSDINQNKIKTLKENAKFFEDNGVKITDAFYKIIEKNGKNKFELMDKYIKESDVDAIYNMDYLYALYHGLKSGYLNYTRYLSKLLDSNYGICIQGLGDINNHLFYSFYSFSYLSAKMGKYFFYPYLEFVYDYFYIKEQLTRLNYDKNLKFIALLNPSQKKNINLKARVPIEVLYPSSGFMGYIEAPAKKDNKIIYYSRLNFMKGLLEIPYIFKKISERIDVYLEVIGKFNTKYEEDEFFSMIKKLGLTEKIKYKGYLPDEELREELKTSMLLLYPSHSDSFSLVILEALSYSVPVVAYDIPGLSYFKGFSNVKMVKEFDINSMAAAALNMLKDSRFSELNESEKKFIKIHVWDNVAMEHSRLIDKYLFNK</sequence>
<dbReference type="PANTHER" id="PTHR46401">
    <property type="entry name" value="GLYCOSYLTRANSFERASE WBBK-RELATED"/>
    <property type="match status" value="1"/>
</dbReference>
<reference evidence="3 4" key="1">
    <citation type="submission" date="2015-09" db="EMBL/GenBank/DDBJ databases">
        <title>Heavy metals and arsenic resistance mechanisms in polyextremophilic archaea of the family Ferroplasmaceae.</title>
        <authorList>
            <person name="Bulaev A.G."/>
            <person name="Kanygina A.V."/>
        </authorList>
    </citation>
    <scope>NUCLEOTIDE SEQUENCE [LARGE SCALE GENOMIC DNA]</scope>
    <source>
        <strain evidence="3 4">BH2</strain>
    </source>
</reference>
<comment type="caution">
    <text evidence="3">The sequence shown here is derived from an EMBL/GenBank/DDBJ whole genome shotgun (WGS) entry which is preliminary data.</text>
</comment>
<dbReference type="EMBL" id="LKBH01000241">
    <property type="protein sequence ID" value="KQB34611.1"/>
    <property type="molecule type" value="Genomic_DNA"/>
</dbReference>
<dbReference type="AlphaFoldDB" id="A0A0Q0VSZ3"/>
<dbReference type="GeneID" id="84221450"/>
<organism evidence="3 4">
    <name type="scientific">Acidiplasma cupricumulans</name>
    <dbReference type="NCBI Taxonomy" id="312540"/>
    <lineage>
        <taxon>Archaea</taxon>
        <taxon>Methanobacteriati</taxon>
        <taxon>Thermoplasmatota</taxon>
        <taxon>Thermoplasmata</taxon>
        <taxon>Thermoplasmatales</taxon>
        <taxon>Ferroplasmaceae</taxon>
        <taxon>Acidiplasma</taxon>
    </lineage>
</organism>
<dbReference type="RefSeq" id="WP_052656849.1">
    <property type="nucleotide sequence ID" value="NZ_LKBH01000241.1"/>
</dbReference>
<evidence type="ECO:0000256" key="1">
    <source>
        <dbReference type="ARBA" id="ARBA00022679"/>
    </source>
</evidence>
<dbReference type="Pfam" id="PF00534">
    <property type="entry name" value="Glycos_transf_1"/>
    <property type="match status" value="1"/>
</dbReference>
<evidence type="ECO:0000313" key="4">
    <source>
        <dbReference type="Proteomes" id="UP000050301"/>
    </source>
</evidence>
<dbReference type="InParanoid" id="A0A0Q0VSZ3"/>
<dbReference type="GO" id="GO:0016757">
    <property type="term" value="F:glycosyltransferase activity"/>
    <property type="evidence" value="ECO:0007669"/>
    <property type="project" value="InterPro"/>
</dbReference>
<dbReference type="InterPro" id="IPR001296">
    <property type="entry name" value="Glyco_trans_1"/>
</dbReference>
<proteinExistence type="predicted"/>
<keyword evidence="1" id="KW-0808">Transferase</keyword>
<accession>A0A0Q0VSZ3</accession>
<dbReference type="SUPFAM" id="SSF53756">
    <property type="entry name" value="UDP-Glycosyltransferase/glycogen phosphorylase"/>
    <property type="match status" value="1"/>
</dbReference>
<protein>
    <recommendedName>
        <fullName evidence="2">Glycosyl transferase family 1 domain-containing protein</fullName>
    </recommendedName>
</protein>